<keyword evidence="16" id="KW-1185">Reference proteome</keyword>
<evidence type="ECO:0000256" key="10">
    <source>
        <dbReference type="HAMAP-Rule" id="MF_01151"/>
    </source>
</evidence>
<dbReference type="SUPFAM" id="SSF58014">
    <property type="entry name" value="Coiled-coil domain of nucleotide exchange factor GrpE"/>
    <property type="match status" value="1"/>
</dbReference>
<evidence type="ECO:0000256" key="12">
    <source>
        <dbReference type="RuleBase" id="RU004478"/>
    </source>
</evidence>
<evidence type="ECO:0000256" key="9">
    <source>
        <dbReference type="ARBA" id="ARBA00076414"/>
    </source>
</evidence>
<evidence type="ECO:0000256" key="4">
    <source>
        <dbReference type="ARBA" id="ARBA00022490"/>
    </source>
</evidence>
<evidence type="ECO:0000256" key="3">
    <source>
        <dbReference type="ARBA" id="ARBA00011738"/>
    </source>
</evidence>
<evidence type="ECO:0000313" key="16">
    <source>
        <dbReference type="Proteomes" id="UP000268192"/>
    </source>
</evidence>
<keyword evidence="5 10" id="KW-0346">Stress response</keyword>
<dbReference type="PANTHER" id="PTHR21237">
    <property type="entry name" value="GRPE PROTEIN"/>
    <property type="match status" value="1"/>
</dbReference>
<evidence type="ECO:0000256" key="2">
    <source>
        <dbReference type="ARBA" id="ARBA00009054"/>
    </source>
</evidence>
<accession>A0A3S9AYY7</accession>
<evidence type="ECO:0000256" key="13">
    <source>
        <dbReference type="SAM" id="Coils"/>
    </source>
</evidence>
<sequence length="233" mass="25418">MTDDTKKTTETTHQDSANERMEEAVKAAESAFDEPHAGHDDGAPDNSEAIAILVDGLKAENADLKDRYLRLAADMDNLRRRTERDVKDARSYSIANFARDMLAVSDNLRRALDAIPAESREAGDDGFKALVEGVEMTERAMLSALERHGVAKLKPEGQRFDPNFHQAMFEIPNPDVPNNTVMQVVQDGYVIGERVLRPAMVGVAKGGPKQPVEPKPEAGAEPGAPNGEAERDA</sequence>
<dbReference type="NCBIfam" id="NF010739">
    <property type="entry name" value="PRK14141.1"/>
    <property type="match status" value="1"/>
</dbReference>
<dbReference type="InterPro" id="IPR009012">
    <property type="entry name" value="GrpE_head"/>
</dbReference>
<evidence type="ECO:0000256" key="5">
    <source>
        <dbReference type="ARBA" id="ARBA00023016"/>
    </source>
</evidence>
<dbReference type="GO" id="GO:0051087">
    <property type="term" value="F:protein-folding chaperone binding"/>
    <property type="evidence" value="ECO:0007669"/>
    <property type="project" value="InterPro"/>
</dbReference>
<dbReference type="NCBIfam" id="NF010738">
    <property type="entry name" value="PRK14140.1"/>
    <property type="match status" value="1"/>
</dbReference>
<proteinExistence type="inferred from homology"/>
<dbReference type="GO" id="GO:0005737">
    <property type="term" value="C:cytoplasm"/>
    <property type="evidence" value="ECO:0007669"/>
    <property type="project" value="UniProtKB-SubCell"/>
</dbReference>
<protein>
    <recommendedName>
        <fullName evidence="8 10">Protein GrpE</fullName>
    </recommendedName>
    <alternativeName>
        <fullName evidence="9 10">HSP-70 cofactor</fullName>
    </alternativeName>
</protein>
<evidence type="ECO:0000256" key="8">
    <source>
        <dbReference type="ARBA" id="ARBA00072274"/>
    </source>
</evidence>
<dbReference type="GO" id="GO:0042803">
    <property type="term" value="F:protein homodimerization activity"/>
    <property type="evidence" value="ECO:0007669"/>
    <property type="project" value="InterPro"/>
</dbReference>
<feature type="compositionally biased region" description="Basic and acidic residues" evidence="14">
    <location>
        <begin position="33"/>
        <end position="42"/>
    </location>
</feature>
<organism evidence="15 16">
    <name type="scientific">Georhizobium profundi</name>
    <dbReference type="NCBI Taxonomy" id="2341112"/>
    <lineage>
        <taxon>Bacteria</taxon>
        <taxon>Pseudomonadati</taxon>
        <taxon>Pseudomonadota</taxon>
        <taxon>Alphaproteobacteria</taxon>
        <taxon>Hyphomicrobiales</taxon>
        <taxon>Rhizobiaceae</taxon>
        <taxon>Georhizobium</taxon>
    </lineage>
</organism>
<dbReference type="AlphaFoldDB" id="A0A3S9AYY7"/>
<keyword evidence="6 10" id="KW-0143">Chaperone</keyword>
<feature type="region of interest" description="Disordered" evidence="14">
    <location>
        <begin position="203"/>
        <end position="233"/>
    </location>
</feature>
<feature type="coiled-coil region" evidence="13">
    <location>
        <begin position="54"/>
        <end position="81"/>
    </location>
</feature>
<reference evidence="15 16" key="1">
    <citation type="submission" date="2018-09" db="EMBL/GenBank/DDBJ databases">
        <title>Marinorhizobium profundi gen. nov., sp. nov., isolated from a deep-sea sediment sample from the New Britain Trench and proposal of Marinorhizobiaceae fam. nov. in the order Rhizobiales of the class Alphaproteobacteria.</title>
        <authorList>
            <person name="Cao J."/>
        </authorList>
    </citation>
    <scope>NUCLEOTIDE SEQUENCE [LARGE SCALE GENOMIC DNA]</scope>
    <source>
        <strain evidence="15 16">WS11</strain>
    </source>
</reference>
<dbReference type="Gene3D" id="3.90.20.20">
    <property type="match status" value="1"/>
</dbReference>
<dbReference type="RefSeq" id="WP_126006570.1">
    <property type="nucleotide sequence ID" value="NZ_CP032509.1"/>
</dbReference>
<feature type="region of interest" description="Disordered" evidence="14">
    <location>
        <begin position="1"/>
        <end position="47"/>
    </location>
</feature>
<dbReference type="Proteomes" id="UP000268192">
    <property type="component" value="Chromosome"/>
</dbReference>
<dbReference type="FunFam" id="2.30.22.10:FF:000001">
    <property type="entry name" value="Protein GrpE"/>
    <property type="match status" value="1"/>
</dbReference>
<keyword evidence="13" id="KW-0175">Coiled coil</keyword>
<dbReference type="PROSITE" id="PS01071">
    <property type="entry name" value="GRPE"/>
    <property type="match status" value="1"/>
</dbReference>
<comment type="subunit">
    <text evidence="3 10">Homodimer.</text>
</comment>
<comment type="function">
    <text evidence="7 10 11">Participates actively in the response to hyperosmotic and heat shock by preventing the aggregation of stress-denatured proteins, in association with DnaK and GrpE. It is the nucleotide exchange factor for DnaK and may function as a thermosensor. Unfolded proteins bind initially to DnaJ; upon interaction with the DnaJ-bound protein, DnaK hydrolyzes its bound ATP, resulting in the formation of a stable complex. GrpE releases ADP from DnaK; ATP binding to DnaK triggers the release of the substrate protein, thus completing the reaction cycle. Several rounds of ATP-dependent interactions between DnaJ, DnaK and GrpE are required for fully efficient folding.</text>
</comment>
<dbReference type="InterPro" id="IPR013805">
    <property type="entry name" value="GrpE_CC"/>
</dbReference>
<comment type="subcellular location">
    <subcellularLocation>
        <location evidence="1 10">Cytoplasm</location>
    </subcellularLocation>
</comment>
<dbReference type="SUPFAM" id="SSF51064">
    <property type="entry name" value="Head domain of nucleotide exchange factor GrpE"/>
    <property type="match status" value="1"/>
</dbReference>
<evidence type="ECO:0000256" key="1">
    <source>
        <dbReference type="ARBA" id="ARBA00004496"/>
    </source>
</evidence>
<comment type="similarity">
    <text evidence="2 10 12">Belongs to the GrpE family.</text>
</comment>
<evidence type="ECO:0000256" key="6">
    <source>
        <dbReference type="ARBA" id="ARBA00023186"/>
    </source>
</evidence>
<evidence type="ECO:0000256" key="14">
    <source>
        <dbReference type="SAM" id="MobiDB-lite"/>
    </source>
</evidence>
<dbReference type="GO" id="GO:0000774">
    <property type="term" value="F:adenyl-nucleotide exchange factor activity"/>
    <property type="evidence" value="ECO:0007669"/>
    <property type="project" value="InterPro"/>
</dbReference>
<dbReference type="PRINTS" id="PR00773">
    <property type="entry name" value="GRPEPROTEIN"/>
</dbReference>
<gene>
    <name evidence="10 15" type="primary">grpE</name>
    <name evidence="15" type="ORF">D5400_00355</name>
</gene>
<dbReference type="InterPro" id="IPR000740">
    <property type="entry name" value="GrpE"/>
</dbReference>
<dbReference type="HAMAP" id="MF_01151">
    <property type="entry name" value="GrpE"/>
    <property type="match status" value="1"/>
</dbReference>
<dbReference type="NCBIfam" id="NF010748">
    <property type="entry name" value="PRK14150.1"/>
    <property type="match status" value="1"/>
</dbReference>
<name>A0A3S9AYY7_9HYPH</name>
<feature type="compositionally biased region" description="Basic and acidic residues" evidence="14">
    <location>
        <begin position="1"/>
        <end position="26"/>
    </location>
</feature>
<dbReference type="PANTHER" id="PTHR21237:SF23">
    <property type="entry name" value="GRPE PROTEIN HOMOLOG, MITOCHONDRIAL"/>
    <property type="match status" value="1"/>
</dbReference>
<dbReference type="GO" id="GO:0006457">
    <property type="term" value="P:protein folding"/>
    <property type="evidence" value="ECO:0007669"/>
    <property type="project" value="InterPro"/>
</dbReference>
<dbReference type="CDD" id="cd00446">
    <property type="entry name" value="GrpE"/>
    <property type="match status" value="1"/>
</dbReference>
<dbReference type="Pfam" id="PF01025">
    <property type="entry name" value="GrpE"/>
    <property type="match status" value="1"/>
</dbReference>
<dbReference type="Gene3D" id="2.30.22.10">
    <property type="entry name" value="Head domain of nucleotide exchange factor GrpE"/>
    <property type="match status" value="1"/>
</dbReference>
<evidence type="ECO:0000313" key="15">
    <source>
        <dbReference type="EMBL" id="AZN69920.1"/>
    </source>
</evidence>
<dbReference type="EMBL" id="CP032509">
    <property type="protein sequence ID" value="AZN69920.1"/>
    <property type="molecule type" value="Genomic_DNA"/>
</dbReference>
<evidence type="ECO:0000256" key="11">
    <source>
        <dbReference type="RuleBase" id="RU000639"/>
    </source>
</evidence>
<dbReference type="OrthoDB" id="9789811at2"/>
<keyword evidence="4 10" id="KW-0963">Cytoplasm</keyword>
<evidence type="ECO:0000256" key="7">
    <source>
        <dbReference type="ARBA" id="ARBA00053401"/>
    </source>
</evidence>
<dbReference type="GO" id="GO:0051082">
    <property type="term" value="F:unfolded protein binding"/>
    <property type="evidence" value="ECO:0007669"/>
    <property type="project" value="TreeGrafter"/>
</dbReference>
<dbReference type="KEGG" id="abaw:D5400_00355"/>